<gene>
    <name evidence="6" type="ORF">JIN83_10085</name>
</gene>
<dbReference type="Proteomes" id="UP000634206">
    <property type="component" value="Unassembled WGS sequence"/>
</dbReference>
<dbReference type="GO" id="GO:0003700">
    <property type="term" value="F:DNA-binding transcription factor activity"/>
    <property type="evidence" value="ECO:0007669"/>
    <property type="project" value="InterPro"/>
</dbReference>
<feature type="region of interest" description="Disordered" evidence="4">
    <location>
        <begin position="353"/>
        <end position="372"/>
    </location>
</feature>
<evidence type="ECO:0000256" key="2">
    <source>
        <dbReference type="ARBA" id="ARBA00023125"/>
    </source>
</evidence>
<keyword evidence="3" id="KW-0804">Transcription</keyword>
<dbReference type="Pfam" id="PF13377">
    <property type="entry name" value="Peripla_BP_3"/>
    <property type="match status" value="1"/>
</dbReference>
<dbReference type="SUPFAM" id="SSF53822">
    <property type="entry name" value="Periplasmic binding protein-like I"/>
    <property type="match status" value="1"/>
</dbReference>
<protein>
    <submittedName>
        <fullName evidence="6">Substrate-binding domain-containing protein</fullName>
    </submittedName>
</protein>
<dbReference type="PRINTS" id="PR00035">
    <property type="entry name" value="HTHGNTR"/>
</dbReference>
<sequence length="372" mass="41763">MPHLDRTSLAEQLARALSEEIENGVWTKRLPGYRVLGKRFGVSRPTCERALLILESNGLIGPAEPGKMRAVLRQKVKTPNTERMHLLIVIDSRHPPTQLDAALIKRMEDFWISEGGETSRVEGDLTRIHQPTYLLKKWLQMSGANCVLFETITPEWIAHLEHFGLHCYATGGHIGAGSGLLSGCGFKLVLCIDTLFRKLLALGHRRILLVLARATDEESMAEAIRRTTDPILAETWDGEEITFSIEVPDLTNPSDWHHWWQSTLDREQPSVVVTENAFQGLCLNTYCLERGIQMPRDMSIVVLEDADFLTWLKPPATRYRYLYNEAFRHFRDWVRGGFSPGSVKALSAEQVGGASLGPAPQAARSSVQKNGE</sequence>
<dbReference type="RefSeq" id="WP_309489921.1">
    <property type="nucleotide sequence ID" value="NZ_JAENIG010000006.1"/>
</dbReference>
<proteinExistence type="predicted"/>
<keyword evidence="7" id="KW-1185">Reference proteome</keyword>
<dbReference type="Gene3D" id="3.40.50.2300">
    <property type="match status" value="1"/>
</dbReference>
<dbReference type="InterPro" id="IPR036388">
    <property type="entry name" value="WH-like_DNA-bd_sf"/>
</dbReference>
<evidence type="ECO:0000256" key="1">
    <source>
        <dbReference type="ARBA" id="ARBA00023015"/>
    </source>
</evidence>
<keyword evidence="1" id="KW-0805">Transcription regulation</keyword>
<dbReference type="GO" id="GO:0003677">
    <property type="term" value="F:DNA binding"/>
    <property type="evidence" value="ECO:0007669"/>
    <property type="project" value="UniProtKB-KW"/>
</dbReference>
<dbReference type="InterPro" id="IPR036390">
    <property type="entry name" value="WH_DNA-bd_sf"/>
</dbReference>
<evidence type="ECO:0000256" key="4">
    <source>
        <dbReference type="SAM" id="MobiDB-lite"/>
    </source>
</evidence>
<name>A0AAE2SCG2_9BACT</name>
<organism evidence="6 7">
    <name type="scientific">Oceaniferula flava</name>
    <dbReference type="NCBI Taxonomy" id="2800421"/>
    <lineage>
        <taxon>Bacteria</taxon>
        <taxon>Pseudomonadati</taxon>
        <taxon>Verrucomicrobiota</taxon>
        <taxon>Verrucomicrobiia</taxon>
        <taxon>Verrucomicrobiales</taxon>
        <taxon>Verrucomicrobiaceae</taxon>
        <taxon>Oceaniferula</taxon>
    </lineage>
</organism>
<dbReference type="SUPFAM" id="SSF46785">
    <property type="entry name" value="Winged helix' DNA-binding domain"/>
    <property type="match status" value="1"/>
</dbReference>
<evidence type="ECO:0000313" key="6">
    <source>
        <dbReference type="EMBL" id="MBK1855308.1"/>
    </source>
</evidence>
<accession>A0AAE2SCG2</accession>
<dbReference type="EMBL" id="JAENIG010000006">
    <property type="protein sequence ID" value="MBK1855308.1"/>
    <property type="molecule type" value="Genomic_DNA"/>
</dbReference>
<comment type="caution">
    <text evidence="6">The sequence shown here is derived from an EMBL/GenBank/DDBJ whole genome shotgun (WGS) entry which is preliminary data.</text>
</comment>
<dbReference type="Gene3D" id="1.10.10.10">
    <property type="entry name" value="Winged helix-like DNA-binding domain superfamily/Winged helix DNA-binding domain"/>
    <property type="match status" value="1"/>
</dbReference>
<dbReference type="InterPro" id="IPR028082">
    <property type="entry name" value="Peripla_BP_I"/>
</dbReference>
<keyword evidence="2" id="KW-0238">DNA-binding</keyword>
<evidence type="ECO:0000313" key="7">
    <source>
        <dbReference type="Proteomes" id="UP000634206"/>
    </source>
</evidence>
<evidence type="ECO:0000256" key="3">
    <source>
        <dbReference type="ARBA" id="ARBA00023163"/>
    </source>
</evidence>
<dbReference type="InterPro" id="IPR046335">
    <property type="entry name" value="LacI/GalR-like_sensor"/>
</dbReference>
<dbReference type="InterPro" id="IPR000524">
    <property type="entry name" value="Tscrpt_reg_HTH_GntR"/>
</dbReference>
<dbReference type="AlphaFoldDB" id="A0AAE2SCG2"/>
<feature type="compositionally biased region" description="Polar residues" evidence="4">
    <location>
        <begin position="363"/>
        <end position="372"/>
    </location>
</feature>
<feature type="domain" description="Transcriptional regulator LacI/GalR-like sensor" evidence="5">
    <location>
        <begin position="197"/>
        <end position="323"/>
    </location>
</feature>
<evidence type="ECO:0000259" key="5">
    <source>
        <dbReference type="Pfam" id="PF13377"/>
    </source>
</evidence>
<reference evidence="6" key="1">
    <citation type="submission" date="2021-01" db="EMBL/GenBank/DDBJ databases">
        <title>Modified the classification status of verrucomicrobia.</title>
        <authorList>
            <person name="Feng X."/>
        </authorList>
    </citation>
    <scope>NUCLEOTIDE SEQUENCE</scope>
    <source>
        <strain evidence="6">5K15</strain>
    </source>
</reference>